<dbReference type="EMBL" id="QXTE01000024">
    <property type="protein sequence ID" value="TFK12268.1"/>
    <property type="molecule type" value="Genomic_DNA"/>
</dbReference>
<feature type="coiled-coil region" evidence="1">
    <location>
        <begin position="9"/>
        <end position="50"/>
    </location>
</feature>
<evidence type="ECO:0000313" key="2">
    <source>
        <dbReference type="EMBL" id="TFK12268.1"/>
    </source>
</evidence>
<feature type="coiled-coil region" evidence="1">
    <location>
        <begin position="180"/>
        <end position="207"/>
    </location>
</feature>
<sequence length="222" mass="26292">MELPTVHKCLQLNNENEQLLKKLKRLRRKNQQLENDLAQIQEKLHLEQLMHDYVTSRDVQVQTESHLWHKGGGSHNKEMKVASESARILQMYNNLQKRYDREIKINQEQSETVKNLTIKIHELEHQLLRQKQRIEQLECKKVSQKDNTVSGVRTPTAEREVTFSHRCICKKKGACSCKYLELLLLEIQKLKKKNEKLSRERRMQRNELPGLDKGFCTNVETI</sequence>
<keyword evidence="2" id="KW-0371">Homeobox</keyword>
<keyword evidence="2" id="KW-0238">DNA-binding</keyword>
<evidence type="ECO:0000256" key="1">
    <source>
        <dbReference type="SAM" id="Coils"/>
    </source>
</evidence>
<name>A0A4D9EYV4_9SAUR</name>
<accession>A0A4D9EYV4</accession>
<organism evidence="2 3">
    <name type="scientific">Platysternon megacephalum</name>
    <name type="common">big-headed turtle</name>
    <dbReference type="NCBI Taxonomy" id="55544"/>
    <lineage>
        <taxon>Eukaryota</taxon>
        <taxon>Metazoa</taxon>
        <taxon>Chordata</taxon>
        <taxon>Craniata</taxon>
        <taxon>Vertebrata</taxon>
        <taxon>Euteleostomi</taxon>
        <taxon>Archelosauria</taxon>
        <taxon>Testudinata</taxon>
        <taxon>Testudines</taxon>
        <taxon>Cryptodira</taxon>
        <taxon>Durocryptodira</taxon>
        <taxon>Testudinoidea</taxon>
        <taxon>Platysternidae</taxon>
        <taxon>Platysternon</taxon>
    </lineage>
</organism>
<feature type="coiled-coil region" evidence="1">
    <location>
        <begin position="106"/>
        <end position="147"/>
    </location>
</feature>
<dbReference type="OrthoDB" id="9986859at2759"/>
<gene>
    <name evidence="2" type="ORF">DR999_PMT04318</name>
</gene>
<dbReference type="AlphaFoldDB" id="A0A4D9EYV4"/>
<reference evidence="2 3" key="1">
    <citation type="submission" date="2019-04" db="EMBL/GenBank/DDBJ databases">
        <title>Draft genome of the big-headed turtle Platysternon megacephalum.</title>
        <authorList>
            <person name="Gong S."/>
        </authorList>
    </citation>
    <scope>NUCLEOTIDE SEQUENCE [LARGE SCALE GENOMIC DNA]</scope>
    <source>
        <strain evidence="2">DO16091913</strain>
        <tissue evidence="2">Muscle</tissue>
    </source>
</reference>
<dbReference type="GO" id="GO:0003677">
    <property type="term" value="F:DNA binding"/>
    <property type="evidence" value="ECO:0007669"/>
    <property type="project" value="UniProtKB-KW"/>
</dbReference>
<protein>
    <submittedName>
        <fullName evidence="2">Zinc finger E-box-binding homeobox 1</fullName>
    </submittedName>
</protein>
<dbReference type="Proteomes" id="UP000297703">
    <property type="component" value="Unassembled WGS sequence"/>
</dbReference>
<evidence type="ECO:0000313" key="3">
    <source>
        <dbReference type="Proteomes" id="UP000297703"/>
    </source>
</evidence>
<reference evidence="2 3" key="2">
    <citation type="submission" date="2019-04" db="EMBL/GenBank/DDBJ databases">
        <title>The genome sequence of big-headed turtle.</title>
        <authorList>
            <person name="Gong S."/>
        </authorList>
    </citation>
    <scope>NUCLEOTIDE SEQUENCE [LARGE SCALE GENOMIC DNA]</scope>
    <source>
        <strain evidence="2">DO16091913</strain>
        <tissue evidence="2">Muscle</tissue>
    </source>
</reference>
<keyword evidence="1" id="KW-0175">Coiled coil</keyword>
<keyword evidence="3" id="KW-1185">Reference proteome</keyword>
<comment type="caution">
    <text evidence="2">The sequence shown here is derived from an EMBL/GenBank/DDBJ whole genome shotgun (WGS) entry which is preliminary data.</text>
</comment>
<proteinExistence type="predicted"/>